<evidence type="ECO:0000313" key="2">
    <source>
        <dbReference type="EMBL" id="CAF1572916.1"/>
    </source>
</evidence>
<comment type="caution">
    <text evidence="1">The sequence shown here is derived from an EMBL/GenBank/DDBJ whole genome shotgun (WGS) entry which is preliminary data.</text>
</comment>
<dbReference type="EMBL" id="CAJNOV010015454">
    <property type="protein sequence ID" value="CAF1572916.1"/>
    <property type="molecule type" value="Genomic_DNA"/>
</dbReference>
<dbReference type="Proteomes" id="UP000681967">
    <property type="component" value="Unassembled WGS sequence"/>
</dbReference>
<evidence type="ECO:0000313" key="1">
    <source>
        <dbReference type="EMBL" id="CAF1388542.1"/>
    </source>
</evidence>
<dbReference type="Proteomes" id="UP000663834">
    <property type="component" value="Unassembled WGS sequence"/>
</dbReference>
<evidence type="ECO:0000313" key="4">
    <source>
        <dbReference type="EMBL" id="CAF3802338.1"/>
    </source>
</evidence>
<evidence type="ECO:0000313" key="7">
    <source>
        <dbReference type="Proteomes" id="UP000663834"/>
    </source>
</evidence>
<dbReference type="EMBL" id="CAJNOW010003583">
    <property type="protein sequence ID" value="CAF1388542.1"/>
    <property type="molecule type" value="Genomic_DNA"/>
</dbReference>
<keyword evidence="8" id="KW-1185">Reference proteome</keyword>
<evidence type="ECO:0000313" key="5">
    <source>
        <dbReference type="EMBL" id="CAF3909233.1"/>
    </source>
</evidence>
<dbReference type="Proteomes" id="UP000663856">
    <property type="component" value="Unassembled WGS sequence"/>
</dbReference>
<dbReference type="AlphaFoldDB" id="A0A815KDZ3"/>
<gene>
    <name evidence="4" type="ORF">BYL167_LOCUS3066</name>
    <name evidence="2" type="ORF">CJN711_LOCUS32114</name>
    <name evidence="5" type="ORF">GIL414_LOCUS6975</name>
    <name evidence="1" type="ORF">KQP761_LOCUS9093</name>
    <name evidence="6" type="ORF">OVN521_LOCUS30044</name>
    <name evidence="3" type="ORF">WKI299_LOCUS8644</name>
</gene>
<dbReference type="EMBL" id="CAJNRF010002799">
    <property type="protein sequence ID" value="CAF2042889.1"/>
    <property type="molecule type" value="Genomic_DNA"/>
</dbReference>
<evidence type="ECO:0000313" key="8">
    <source>
        <dbReference type="Proteomes" id="UP000663866"/>
    </source>
</evidence>
<protein>
    <submittedName>
        <fullName evidence="1">Uncharacterized protein</fullName>
    </submittedName>
</protein>
<organism evidence="1 7">
    <name type="scientific">Rotaria magnacalcarata</name>
    <dbReference type="NCBI Taxonomy" id="392030"/>
    <lineage>
        <taxon>Eukaryota</taxon>
        <taxon>Metazoa</taxon>
        <taxon>Spiralia</taxon>
        <taxon>Gnathifera</taxon>
        <taxon>Rotifera</taxon>
        <taxon>Eurotatoria</taxon>
        <taxon>Bdelloidea</taxon>
        <taxon>Philodinida</taxon>
        <taxon>Philodinidae</taxon>
        <taxon>Rotaria</taxon>
    </lineage>
</organism>
<accession>A0A815KDZ3</accession>
<evidence type="ECO:0000313" key="6">
    <source>
        <dbReference type="EMBL" id="CAF4270175.1"/>
    </source>
</evidence>
<reference evidence="1" key="1">
    <citation type="submission" date="2021-02" db="EMBL/GenBank/DDBJ databases">
        <authorList>
            <person name="Nowell W R."/>
        </authorList>
    </citation>
    <scope>NUCLEOTIDE SEQUENCE</scope>
</reference>
<dbReference type="EMBL" id="CAJOBG010009628">
    <property type="protein sequence ID" value="CAF4270175.1"/>
    <property type="molecule type" value="Genomic_DNA"/>
</dbReference>
<dbReference type="EMBL" id="CAJOBJ010002063">
    <property type="protein sequence ID" value="CAF3909233.1"/>
    <property type="molecule type" value="Genomic_DNA"/>
</dbReference>
<dbReference type="OrthoDB" id="10047136at2759"/>
<name>A0A815KDZ3_9BILA</name>
<sequence>MSMLIKGVKYIIPCQSRFSKTSIDDIVKQQYTSISRTIQRCLDDHGIIVREPVDKEAFPALNHLLHELQSTLLPRKLKIRSRRERNIVKSIRQILSTRSDVIMRRTDKSKVLFIGNALEFSNKALEYMIKTEAYQELTCKR</sequence>
<dbReference type="Proteomes" id="UP000663855">
    <property type="component" value="Unassembled WGS sequence"/>
</dbReference>
<dbReference type="Proteomes" id="UP000681720">
    <property type="component" value="Unassembled WGS sequence"/>
</dbReference>
<dbReference type="Proteomes" id="UP000663866">
    <property type="component" value="Unassembled WGS sequence"/>
</dbReference>
<dbReference type="EMBL" id="CAJOBH010000570">
    <property type="protein sequence ID" value="CAF3802338.1"/>
    <property type="molecule type" value="Genomic_DNA"/>
</dbReference>
<proteinExistence type="predicted"/>
<evidence type="ECO:0000313" key="3">
    <source>
        <dbReference type="EMBL" id="CAF2042889.1"/>
    </source>
</evidence>